<accession>A0A1G4U8S4</accession>
<dbReference type="AlphaFoldDB" id="A0A1G4U8S4"/>
<evidence type="ECO:0000313" key="5">
    <source>
        <dbReference type="EMBL" id="SCW90066.1"/>
    </source>
</evidence>
<dbReference type="SUPFAM" id="SSF46785">
    <property type="entry name" value="Winged helix' DNA-binding domain"/>
    <property type="match status" value="1"/>
</dbReference>
<gene>
    <name evidence="5" type="ORF">SAMN05660859_3566</name>
</gene>
<dbReference type="InterPro" id="IPR011711">
    <property type="entry name" value="GntR_C"/>
</dbReference>
<feature type="domain" description="HTH gntR-type" evidence="4">
    <location>
        <begin position="17"/>
        <end position="84"/>
    </location>
</feature>
<name>A0A1G4U8S4_9HYPH</name>
<keyword evidence="6" id="KW-1185">Reference proteome</keyword>
<dbReference type="Gene3D" id="1.20.120.530">
    <property type="entry name" value="GntR ligand-binding domain-like"/>
    <property type="match status" value="1"/>
</dbReference>
<dbReference type="PANTHER" id="PTHR43537:SF39">
    <property type="entry name" value="HTH-TYPE TRANSCRIPTIONAL REGULATOR MCBR"/>
    <property type="match status" value="1"/>
</dbReference>
<reference evidence="6" key="1">
    <citation type="submission" date="2016-10" db="EMBL/GenBank/DDBJ databases">
        <authorList>
            <person name="Varghese N."/>
            <person name="Submissions S."/>
        </authorList>
    </citation>
    <scope>NUCLEOTIDE SEQUENCE [LARGE SCALE GENOMIC DNA]</scope>
    <source>
        <strain evidence="6">CGMCC 1.1761</strain>
    </source>
</reference>
<dbReference type="SMART" id="SM00895">
    <property type="entry name" value="FCD"/>
    <property type="match status" value="1"/>
</dbReference>
<dbReference type="InterPro" id="IPR000524">
    <property type="entry name" value="Tscrpt_reg_HTH_GntR"/>
</dbReference>
<keyword evidence="2" id="KW-0238">DNA-binding</keyword>
<proteinExistence type="predicted"/>
<dbReference type="PANTHER" id="PTHR43537">
    <property type="entry name" value="TRANSCRIPTIONAL REGULATOR, GNTR FAMILY"/>
    <property type="match status" value="1"/>
</dbReference>
<evidence type="ECO:0000259" key="4">
    <source>
        <dbReference type="PROSITE" id="PS50949"/>
    </source>
</evidence>
<evidence type="ECO:0000256" key="3">
    <source>
        <dbReference type="ARBA" id="ARBA00023163"/>
    </source>
</evidence>
<dbReference type="InterPro" id="IPR008920">
    <property type="entry name" value="TF_FadR/GntR_C"/>
</dbReference>
<dbReference type="GO" id="GO:0003677">
    <property type="term" value="F:DNA binding"/>
    <property type="evidence" value="ECO:0007669"/>
    <property type="project" value="UniProtKB-KW"/>
</dbReference>
<dbReference type="GO" id="GO:0003700">
    <property type="term" value="F:DNA-binding transcription factor activity"/>
    <property type="evidence" value="ECO:0007669"/>
    <property type="project" value="InterPro"/>
</dbReference>
<keyword evidence="3" id="KW-0804">Transcription</keyword>
<evidence type="ECO:0000256" key="2">
    <source>
        <dbReference type="ARBA" id="ARBA00023125"/>
    </source>
</evidence>
<protein>
    <submittedName>
        <fullName evidence="5">Transcriptional regulator, GntR family</fullName>
    </submittedName>
</protein>
<dbReference type="RefSeq" id="WP_091442348.1">
    <property type="nucleotide sequence ID" value="NZ_FMTP01000006.1"/>
</dbReference>
<dbReference type="Pfam" id="PF07729">
    <property type="entry name" value="FCD"/>
    <property type="match status" value="1"/>
</dbReference>
<dbReference type="PROSITE" id="PS50949">
    <property type="entry name" value="HTH_GNTR"/>
    <property type="match status" value="1"/>
</dbReference>
<dbReference type="InterPro" id="IPR036388">
    <property type="entry name" value="WH-like_DNA-bd_sf"/>
</dbReference>
<dbReference type="Gene3D" id="1.10.10.10">
    <property type="entry name" value="Winged helix-like DNA-binding domain superfamily/Winged helix DNA-binding domain"/>
    <property type="match status" value="1"/>
</dbReference>
<evidence type="ECO:0000256" key="1">
    <source>
        <dbReference type="ARBA" id="ARBA00023015"/>
    </source>
</evidence>
<dbReference type="Pfam" id="PF00392">
    <property type="entry name" value="GntR"/>
    <property type="match status" value="1"/>
</dbReference>
<dbReference type="Proteomes" id="UP000198889">
    <property type="component" value="Unassembled WGS sequence"/>
</dbReference>
<dbReference type="EMBL" id="FMTP01000006">
    <property type="protein sequence ID" value="SCW90066.1"/>
    <property type="molecule type" value="Genomic_DNA"/>
</dbReference>
<dbReference type="InterPro" id="IPR036390">
    <property type="entry name" value="WH_DNA-bd_sf"/>
</dbReference>
<evidence type="ECO:0000313" key="6">
    <source>
        <dbReference type="Proteomes" id="UP000198889"/>
    </source>
</evidence>
<dbReference type="SMART" id="SM00345">
    <property type="entry name" value="HTH_GNTR"/>
    <property type="match status" value="1"/>
</dbReference>
<sequence length="224" mass="24559">MDSPTLDLAQEPRLDGETLQQWVFRRLRRSVMAGRFPPGKAVTIRGLADALGVSSMPVREALRRLVAERALVLLDNRRVRVPEMTARRFEELMTARTLLECEAAARALAGADAAFIARLDALNAESDAAVAASDTEAMIETNLAFHGALYGGRTDNVLLPLIESVWLQIGPFMRMALADLETHYPVDRHAEALAALRARDEAALRRAIEADIRDGIGHLLAQLG</sequence>
<dbReference type="STRING" id="177413.SAMN05660859_3566"/>
<dbReference type="SUPFAM" id="SSF48008">
    <property type="entry name" value="GntR ligand-binding domain-like"/>
    <property type="match status" value="1"/>
</dbReference>
<organism evidence="5 6">
    <name type="scientific">Ancylobacter rudongensis</name>
    <dbReference type="NCBI Taxonomy" id="177413"/>
    <lineage>
        <taxon>Bacteria</taxon>
        <taxon>Pseudomonadati</taxon>
        <taxon>Pseudomonadota</taxon>
        <taxon>Alphaproteobacteria</taxon>
        <taxon>Hyphomicrobiales</taxon>
        <taxon>Xanthobacteraceae</taxon>
        <taxon>Ancylobacter</taxon>
    </lineage>
</organism>
<keyword evidence="1" id="KW-0805">Transcription regulation</keyword>